<dbReference type="SUPFAM" id="SSF53254">
    <property type="entry name" value="Phosphoglycerate mutase-like"/>
    <property type="match status" value="1"/>
</dbReference>
<organism evidence="3 4">
    <name type="scientific">Kineosporia babensis</name>
    <dbReference type="NCBI Taxonomy" id="499548"/>
    <lineage>
        <taxon>Bacteria</taxon>
        <taxon>Bacillati</taxon>
        <taxon>Actinomycetota</taxon>
        <taxon>Actinomycetes</taxon>
        <taxon>Kineosporiales</taxon>
        <taxon>Kineosporiaceae</taxon>
        <taxon>Kineosporia</taxon>
    </lineage>
</organism>
<dbReference type="InterPro" id="IPR029033">
    <property type="entry name" value="His_PPase_superfam"/>
</dbReference>
<dbReference type="InterPro" id="IPR013078">
    <property type="entry name" value="His_Pase_superF_clade-1"/>
</dbReference>
<feature type="active site" description="Tele-phosphohistidine intermediate" evidence="1">
    <location>
        <position position="11"/>
    </location>
</feature>
<dbReference type="Gene3D" id="3.40.50.1240">
    <property type="entry name" value="Phosphoglycerate mutase-like"/>
    <property type="match status" value="1"/>
</dbReference>
<feature type="active site" description="Proton donor/acceptor" evidence="1">
    <location>
        <position position="90"/>
    </location>
</feature>
<protein>
    <submittedName>
        <fullName evidence="3">Histidine phosphatase family protein</fullName>
    </submittedName>
</protein>
<reference evidence="3" key="1">
    <citation type="submission" date="2021-11" db="EMBL/GenBank/DDBJ databases">
        <title>Streptomyces corallinus and Kineosporia corallina sp. nov., two new coral-derived marine actinobacteria.</title>
        <authorList>
            <person name="Buangrab K."/>
            <person name="Sutthacheep M."/>
            <person name="Yeemin T."/>
            <person name="Harunari E."/>
            <person name="Igarashi Y."/>
            <person name="Sripreechasak P."/>
            <person name="Kanchanasin P."/>
            <person name="Tanasupawat S."/>
            <person name="Phongsopitanun W."/>
        </authorList>
    </citation>
    <scope>NUCLEOTIDE SEQUENCE</scope>
    <source>
        <strain evidence="3">JCM 31032</strain>
    </source>
</reference>
<dbReference type="Pfam" id="PF00300">
    <property type="entry name" value="His_Phos_1"/>
    <property type="match status" value="1"/>
</dbReference>
<comment type="caution">
    <text evidence="3">The sequence shown here is derived from an EMBL/GenBank/DDBJ whole genome shotgun (WGS) entry which is preliminary data.</text>
</comment>
<dbReference type="PANTHER" id="PTHR48100">
    <property type="entry name" value="BROAD-SPECIFICITY PHOSPHATASE YOR283W-RELATED"/>
    <property type="match status" value="1"/>
</dbReference>
<sequence>MAETEFVFMRHAESQSNLLGTVTSARPGTGLSLEGVQQAGLAGRKSALGRLSVILSSPLRRARETAEHVRGAGPDRIRELAILADDRLREFEVGELEGRTDDAARRQLWSAWSRWLDQDDLGHRPAEHSESGRDAVERFQDFVRATAAARPGQRILVVSHGTLLQLALTCLCVNIPTRNVHDRWISNTGLVQATHVNNELICTQWEAPRPKAVV</sequence>
<name>A0A9X1NL44_9ACTN</name>
<evidence type="ECO:0000313" key="3">
    <source>
        <dbReference type="EMBL" id="MCD5317017.1"/>
    </source>
</evidence>
<dbReference type="PANTHER" id="PTHR48100:SF1">
    <property type="entry name" value="HISTIDINE PHOSPHATASE FAMILY PROTEIN-RELATED"/>
    <property type="match status" value="1"/>
</dbReference>
<feature type="binding site" evidence="2">
    <location>
        <begin position="10"/>
        <end position="17"/>
    </location>
    <ligand>
        <name>substrate</name>
    </ligand>
</feature>
<dbReference type="EMBL" id="JAJOMB010000039">
    <property type="protein sequence ID" value="MCD5317017.1"/>
    <property type="molecule type" value="Genomic_DNA"/>
</dbReference>
<evidence type="ECO:0000256" key="1">
    <source>
        <dbReference type="PIRSR" id="PIRSR613078-1"/>
    </source>
</evidence>
<dbReference type="GO" id="GO:0016791">
    <property type="term" value="F:phosphatase activity"/>
    <property type="evidence" value="ECO:0007669"/>
    <property type="project" value="TreeGrafter"/>
</dbReference>
<dbReference type="SMART" id="SM00855">
    <property type="entry name" value="PGAM"/>
    <property type="match status" value="1"/>
</dbReference>
<keyword evidence="4" id="KW-1185">Reference proteome</keyword>
<dbReference type="RefSeq" id="WP_231449869.1">
    <property type="nucleotide sequence ID" value="NZ_JAJOMB010000039.1"/>
</dbReference>
<dbReference type="Proteomes" id="UP001138997">
    <property type="component" value="Unassembled WGS sequence"/>
</dbReference>
<dbReference type="AlphaFoldDB" id="A0A9X1NL44"/>
<dbReference type="GO" id="GO:0005737">
    <property type="term" value="C:cytoplasm"/>
    <property type="evidence" value="ECO:0007669"/>
    <property type="project" value="TreeGrafter"/>
</dbReference>
<evidence type="ECO:0000313" key="4">
    <source>
        <dbReference type="Proteomes" id="UP001138997"/>
    </source>
</evidence>
<evidence type="ECO:0000256" key="2">
    <source>
        <dbReference type="PIRSR" id="PIRSR613078-2"/>
    </source>
</evidence>
<gene>
    <name evidence="3" type="ORF">LR394_39590</name>
</gene>
<dbReference type="InterPro" id="IPR050275">
    <property type="entry name" value="PGM_Phosphatase"/>
</dbReference>
<feature type="binding site" evidence="2">
    <location>
        <position position="61"/>
    </location>
    <ligand>
        <name>substrate</name>
    </ligand>
</feature>
<proteinExistence type="predicted"/>
<dbReference type="CDD" id="cd07067">
    <property type="entry name" value="HP_PGM_like"/>
    <property type="match status" value="1"/>
</dbReference>
<accession>A0A9X1NL44</accession>